<sequence length="509" mass="55459">MPTPEDILAAVPNEIQKYACEVAEFVNGSVDQVAGVIREVLATAEWVPEQFRPPPPPPPAIITVPVGALERFQNWIGRHKILTAFVLLTTGTVAYKTYQTSVSIRKKRRARRSRTGGRVEVVVVAGSPALPLTRSLALDLERKGFIVFVVCNTHDEELMVQNLSRPDIRPLGIDITDPPSAGSSIDHFARYLQSPHCAIPKGEKYHIRLKAVILIPSLNYTTSPIATIPPSSFADLFNTHLLHPIVTIQAFLPLLTTRLATAEKKEITETPETRKDKSPKVLVFTPSIIPSINPPFHAPEATVCSALSAFTEVLAAELGPLQIPVTHMQLGTFDFSGFTPAQQRVQRGQNWSGGRQQQLLLAEEAETLNWPEMARRTYARNFVNQSTSAIAPGKIGGIRGSSLKELHNAVFDVIDGSLTSGTVRVGLGASVYGFVGRWVPRTVVAYMMGIRKVDELAAWQSSAHGTPRSGSNNGGDEDDQKTTISGSESFITVPGASDHHSYTGSNVWK</sequence>
<organism evidence="2 3">
    <name type="scientific">Podospora fimiseda</name>
    <dbReference type="NCBI Taxonomy" id="252190"/>
    <lineage>
        <taxon>Eukaryota</taxon>
        <taxon>Fungi</taxon>
        <taxon>Dikarya</taxon>
        <taxon>Ascomycota</taxon>
        <taxon>Pezizomycotina</taxon>
        <taxon>Sordariomycetes</taxon>
        <taxon>Sordariomycetidae</taxon>
        <taxon>Sordariales</taxon>
        <taxon>Podosporaceae</taxon>
        <taxon>Podospora</taxon>
    </lineage>
</organism>
<feature type="compositionally biased region" description="Polar residues" evidence="1">
    <location>
        <begin position="461"/>
        <end position="471"/>
    </location>
</feature>
<dbReference type="EMBL" id="MU865334">
    <property type="protein sequence ID" value="KAK4227254.1"/>
    <property type="molecule type" value="Genomic_DNA"/>
</dbReference>
<dbReference type="AlphaFoldDB" id="A0AAN7H4F7"/>
<dbReference type="PANTHER" id="PTHR43313:SF1">
    <property type="entry name" value="3BETA-HYDROXYSTEROID DEHYDROGENASE DHS-16"/>
    <property type="match status" value="1"/>
</dbReference>
<protein>
    <recommendedName>
        <fullName evidence="4">DUF1776-domain-containing protein</fullName>
    </recommendedName>
</protein>
<proteinExistence type="predicted"/>
<comment type="caution">
    <text evidence="2">The sequence shown here is derived from an EMBL/GenBank/DDBJ whole genome shotgun (WGS) entry which is preliminary data.</text>
</comment>
<reference evidence="2" key="1">
    <citation type="journal article" date="2023" name="Mol. Phylogenet. Evol.">
        <title>Genome-scale phylogeny and comparative genomics of the fungal order Sordariales.</title>
        <authorList>
            <person name="Hensen N."/>
            <person name="Bonometti L."/>
            <person name="Westerberg I."/>
            <person name="Brannstrom I.O."/>
            <person name="Guillou S."/>
            <person name="Cros-Aarteil S."/>
            <person name="Calhoun S."/>
            <person name="Haridas S."/>
            <person name="Kuo A."/>
            <person name="Mondo S."/>
            <person name="Pangilinan J."/>
            <person name="Riley R."/>
            <person name="LaButti K."/>
            <person name="Andreopoulos B."/>
            <person name="Lipzen A."/>
            <person name="Chen C."/>
            <person name="Yan M."/>
            <person name="Daum C."/>
            <person name="Ng V."/>
            <person name="Clum A."/>
            <person name="Steindorff A."/>
            <person name="Ohm R.A."/>
            <person name="Martin F."/>
            <person name="Silar P."/>
            <person name="Natvig D.O."/>
            <person name="Lalanne C."/>
            <person name="Gautier V."/>
            <person name="Ament-Velasquez S.L."/>
            <person name="Kruys A."/>
            <person name="Hutchinson M.I."/>
            <person name="Powell A.J."/>
            <person name="Barry K."/>
            <person name="Miller A.N."/>
            <person name="Grigoriev I.V."/>
            <person name="Debuchy R."/>
            <person name="Gladieux P."/>
            <person name="Hiltunen Thoren M."/>
            <person name="Johannesson H."/>
        </authorList>
    </citation>
    <scope>NUCLEOTIDE SEQUENCE</scope>
    <source>
        <strain evidence="2">CBS 990.96</strain>
    </source>
</reference>
<dbReference type="InterPro" id="IPR013952">
    <property type="entry name" value="DUF1776_fun"/>
</dbReference>
<dbReference type="PANTHER" id="PTHR43313">
    <property type="entry name" value="SHORT-CHAIN DEHYDROGENASE/REDUCTASE FAMILY 9C"/>
    <property type="match status" value="1"/>
</dbReference>
<dbReference type="SUPFAM" id="SSF51735">
    <property type="entry name" value="NAD(P)-binding Rossmann-fold domains"/>
    <property type="match status" value="1"/>
</dbReference>
<evidence type="ECO:0000313" key="3">
    <source>
        <dbReference type="Proteomes" id="UP001301958"/>
    </source>
</evidence>
<evidence type="ECO:0000313" key="2">
    <source>
        <dbReference type="EMBL" id="KAK4227254.1"/>
    </source>
</evidence>
<evidence type="ECO:0000256" key="1">
    <source>
        <dbReference type="SAM" id="MobiDB-lite"/>
    </source>
</evidence>
<reference evidence="2" key="2">
    <citation type="submission" date="2023-05" db="EMBL/GenBank/DDBJ databases">
        <authorList>
            <consortium name="Lawrence Berkeley National Laboratory"/>
            <person name="Steindorff A."/>
            <person name="Hensen N."/>
            <person name="Bonometti L."/>
            <person name="Westerberg I."/>
            <person name="Brannstrom I.O."/>
            <person name="Guillou S."/>
            <person name="Cros-Aarteil S."/>
            <person name="Calhoun S."/>
            <person name="Haridas S."/>
            <person name="Kuo A."/>
            <person name="Mondo S."/>
            <person name="Pangilinan J."/>
            <person name="Riley R."/>
            <person name="Labutti K."/>
            <person name="Andreopoulos B."/>
            <person name="Lipzen A."/>
            <person name="Chen C."/>
            <person name="Yanf M."/>
            <person name="Daum C."/>
            <person name="Ng V."/>
            <person name="Clum A."/>
            <person name="Ohm R."/>
            <person name="Martin F."/>
            <person name="Silar P."/>
            <person name="Natvig D."/>
            <person name="Lalanne C."/>
            <person name="Gautier V."/>
            <person name="Ament-Velasquez S.L."/>
            <person name="Kruys A."/>
            <person name="Hutchinson M.I."/>
            <person name="Powell A.J."/>
            <person name="Barry K."/>
            <person name="Miller A.N."/>
            <person name="Grigoriev I.V."/>
            <person name="Debuchy R."/>
            <person name="Gladieux P."/>
            <person name="Thoren M.H."/>
            <person name="Johannesson H."/>
        </authorList>
    </citation>
    <scope>NUCLEOTIDE SEQUENCE</scope>
    <source>
        <strain evidence="2">CBS 990.96</strain>
    </source>
</reference>
<evidence type="ECO:0008006" key="4">
    <source>
        <dbReference type="Google" id="ProtNLM"/>
    </source>
</evidence>
<keyword evidence="3" id="KW-1185">Reference proteome</keyword>
<dbReference type="Gene3D" id="3.40.50.720">
    <property type="entry name" value="NAD(P)-binding Rossmann-like Domain"/>
    <property type="match status" value="1"/>
</dbReference>
<accession>A0AAN7H4F7</accession>
<name>A0AAN7H4F7_9PEZI</name>
<feature type="region of interest" description="Disordered" evidence="1">
    <location>
        <begin position="461"/>
        <end position="509"/>
    </location>
</feature>
<dbReference type="Pfam" id="PF08643">
    <property type="entry name" value="DUF1776"/>
    <property type="match status" value="1"/>
</dbReference>
<dbReference type="Proteomes" id="UP001301958">
    <property type="component" value="Unassembled WGS sequence"/>
</dbReference>
<gene>
    <name evidence="2" type="ORF">QBC38DRAFT_443937</name>
</gene>
<dbReference type="InterPro" id="IPR036291">
    <property type="entry name" value="NAD(P)-bd_dom_sf"/>
</dbReference>